<dbReference type="KEGG" id="rpm:RSPPHO_00612"/>
<evidence type="ECO:0000256" key="2">
    <source>
        <dbReference type="ARBA" id="ARBA00008239"/>
    </source>
</evidence>
<dbReference type="Proteomes" id="UP000033220">
    <property type="component" value="Chromosome DSM 122"/>
</dbReference>
<reference evidence="13 14" key="1">
    <citation type="submission" date="2012-02" db="EMBL/GenBank/DDBJ databases">
        <title>Shotgun genome sequence of Phaeospirillum photometricum DSM 122.</title>
        <authorList>
            <person name="Duquesne K."/>
            <person name="Sturgis J."/>
        </authorList>
    </citation>
    <scope>NUCLEOTIDE SEQUENCE [LARGE SCALE GENOMIC DNA]</scope>
    <source>
        <strain evidence="14">DSM122</strain>
    </source>
</reference>
<dbReference type="GO" id="GO:0016887">
    <property type="term" value="F:ATP hydrolysis activity"/>
    <property type="evidence" value="ECO:0007669"/>
    <property type="project" value="InterPro"/>
</dbReference>
<dbReference type="HAMAP" id="MF_00505">
    <property type="entry name" value="HSP90"/>
    <property type="match status" value="1"/>
</dbReference>
<feature type="binding site" evidence="11">
    <location>
        <position position="67"/>
    </location>
    <ligand>
        <name>ATP</name>
        <dbReference type="ChEBI" id="CHEBI:30616"/>
    </ligand>
</feature>
<dbReference type="PATRIC" id="fig|1150469.3.peg.713"/>
<dbReference type="GO" id="GO:0005737">
    <property type="term" value="C:cytoplasm"/>
    <property type="evidence" value="ECO:0007669"/>
    <property type="project" value="UniProtKB-SubCell"/>
</dbReference>
<comment type="caution">
    <text evidence="10">Lacks conserved residue(s) required for the propagation of feature annotation.</text>
</comment>
<dbReference type="GO" id="GO:0140662">
    <property type="term" value="F:ATP-dependent protein folding chaperone"/>
    <property type="evidence" value="ECO:0007669"/>
    <property type="project" value="InterPro"/>
</dbReference>
<dbReference type="PRINTS" id="PR00775">
    <property type="entry name" value="HEATSHOCK90"/>
</dbReference>
<dbReference type="SUPFAM" id="SSF54211">
    <property type="entry name" value="Ribosomal protein S5 domain 2-like"/>
    <property type="match status" value="1"/>
</dbReference>
<gene>
    <name evidence="10 13" type="primary">htpG</name>
    <name evidence="13" type="ORF">RSPPHO_00612</name>
</gene>
<evidence type="ECO:0000256" key="4">
    <source>
        <dbReference type="ARBA" id="ARBA00022741"/>
    </source>
</evidence>
<feature type="binding site" evidence="11">
    <location>
        <begin position="157"/>
        <end position="162"/>
    </location>
    <ligand>
        <name>ATP</name>
        <dbReference type="ChEBI" id="CHEBI:30616"/>
    </ligand>
</feature>
<protein>
    <recommendedName>
        <fullName evidence="9 10">Chaperone protein HtpG</fullName>
    </recommendedName>
    <alternativeName>
        <fullName evidence="10">Heat shock protein HtpG</fullName>
    </alternativeName>
    <alternativeName>
        <fullName evidence="10">High temperature protein G</fullName>
    </alternativeName>
</protein>
<dbReference type="SUPFAM" id="SSF55874">
    <property type="entry name" value="ATPase domain of HSP90 chaperone/DNA topoisomerase II/histidine kinase"/>
    <property type="match status" value="1"/>
</dbReference>
<feature type="region of interest" description="C" evidence="10">
    <location>
        <begin position="595"/>
        <end position="675"/>
    </location>
</feature>
<feature type="binding site" evidence="11">
    <location>
        <begin position="133"/>
        <end position="134"/>
    </location>
    <ligand>
        <name>ATP</name>
        <dbReference type="ChEBI" id="CHEBI:30616"/>
    </ligand>
</feature>
<dbReference type="InterPro" id="IPR037196">
    <property type="entry name" value="HSP90_C"/>
</dbReference>
<keyword evidence="3 10" id="KW-0963">Cytoplasm</keyword>
<evidence type="ECO:0000256" key="7">
    <source>
        <dbReference type="ARBA" id="ARBA00023186"/>
    </source>
</evidence>
<keyword evidence="5 10" id="KW-0067">ATP-binding</keyword>
<dbReference type="InterPro" id="IPR036890">
    <property type="entry name" value="HATPase_C_sf"/>
</dbReference>
<dbReference type="Gene3D" id="3.30.565.10">
    <property type="entry name" value="Histidine kinase-like ATPase, C-terminal domain"/>
    <property type="match status" value="1"/>
</dbReference>
<feature type="domain" description="Histidine kinase/HSP90-like ATPase" evidence="12">
    <location>
        <begin position="60"/>
        <end position="217"/>
    </location>
</feature>
<evidence type="ECO:0000256" key="11">
    <source>
        <dbReference type="PIRSR" id="PIRSR002583-1"/>
    </source>
</evidence>
<dbReference type="SUPFAM" id="SSF110942">
    <property type="entry name" value="HSP90 C-terminal domain"/>
    <property type="match status" value="1"/>
</dbReference>
<dbReference type="CDD" id="cd16927">
    <property type="entry name" value="HATPase_Hsp90-like"/>
    <property type="match status" value="1"/>
</dbReference>
<sequence length="675" mass="75022">MHQRLARQARSPHMKARTGLTALRITLNQKSVPVMSEETLSFQAEVSKLLDIVVHSLYSDRQIFLRELISNASDACDKLRYEGLTDPALLEGEAGFTIRLAVDKDAGTLTIADNGIGMSRQELIDNLGTIARSGTQAFAEALKARKEEGTDLSLIGQFGVGFYSSFMVAEKVEVVTRRAGEGHGWRWSSDGKGAFSISEAPDATRGAAITLHLRDDAREFLEEHRLRTIVRTYSDHIAIPVILALPADKDDDDDSDAPAEPRLETLNEASALWTRPRDTITPEQYTAFYRHVAHGFDEPWHTLHFRAEGVMEYTALLFVPKDKPFDLYTPERKPRIKLYVNRVFITEECESLLPSYLRFVRGIVDSTDLPLNVSREMLQEDPRLRKVRSTLTRRLLDDLAKRAKDDEEEYLSFWSAFGAVLKEGLYEDFERKEDLLKLARFRTTLSPTPVSLETIAGRMKEGQQALYYVTGEDGDALARSPQVEGFRARGIEVLLLTDPIDEFWVSAVPSAHDKPLRPVAAAGADLEALPLVDEDGAKKDEAPATEGDKLDRLIAALKAALGDEVADVRASSRLTDSPVCLVAKEGSLSPHLRKLLSQANQKTDLPDDRVLEINPRHALIRALAERCSGEGTAHDARVSDAAHLLMDQARILEGEPPADALGFARRLTDVLQNAL</sequence>
<proteinExistence type="inferred from homology"/>
<dbReference type="InterPro" id="IPR020568">
    <property type="entry name" value="Ribosomal_Su5_D2-typ_SF"/>
</dbReference>
<feature type="binding site" evidence="11">
    <location>
        <position position="113"/>
    </location>
    <ligand>
        <name>ATP</name>
        <dbReference type="ChEBI" id="CHEBI:30616"/>
    </ligand>
</feature>
<dbReference type="InterPro" id="IPR020575">
    <property type="entry name" value="Hsp90_N"/>
</dbReference>
<comment type="subunit">
    <text evidence="10">Homodimer.</text>
</comment>
<dbReference type="HOGENOM" id="CLU_006684_3_0_5"/>
<dbReference type="Gene3D" id="3.30.230.80">
    <property type="match status" value="1"/>
</dbReference>
<keyword evidence="6 10" id="KW-0346">Stress response</keyword>
<dbReference type="PIRSF" id="PIRSF002583">
    <property type="entry name" value="Hsp90"/>
    <property type="match status" value="1"/>
</dbReference>
<accession>H6SPW8</accession>
<evidence type="ECO:0000313" key="14">
    <source>
        <dbReference type="Proteomes" id="UP000033220"/>
    </source>
</evidence>
<dbReference type="Pfam" id="PF13589">
    <property type="entry name" value="HATPase_c_3"/>
    <property type="match status" value="1"/>
</dbReference>
<keyword evidence="14" id="KW-1185">Reference proteome</keyword>
<evidence type="ECO:0000256" key="9">
    <source>
        <dbReference type="ARBA" id="ARBA00070675"/>
    </source>
</evidence>
<feature type="binding site" evidence="11">
    <location>
        <position position="118"/>
    </location>
    <ligand>
        <name>ATP</name>
        <dbReference type="ChEBI" id="CHEBI:30616"/>
    </ligand>
</feature>
<comment type="subcellular location">
    <subcellularLocation>
        <location evidence="1 10">Cytoplasm</location>
    </subcellularLocation>
</comment>
<dbReference type="eggNOG" id="COG0326">
    <property type="taxonomic scope" value="Bacteria"/>
</dbReference>
<evidence type="ECO:0000256" key="8">
    <source>
        <dbReference type="ARBA" id="ARBA00058590"/>
    </source>
</evidence>
<comment type="similarity">
    <text evidence="2 10">Belongs to the heat shock protein 90 family.</text>
</comment>
<dbReference type="FunFam" id="3.30.230.80:FF:000002">
    <property type="entry name" value="Molecular chaperone HtpG"/>
    <property type="match status" value="1"/>
</dbReference>
<evidence type="ECO:0000256" key="6">
    <source>
        <dbReference type="ARBA" id="ARBA00023016"/>
    </source>
</evidence>
<name>H6SPW8_PARPM</name>
<feature type="region of interest" description="A; substrate-binding" evidence="10">
    <location>
        <begin position="1"/>
        <end position="375"/>
    </location>
</feature>
<keyword evidence="4 10" id="KW-0547">Nucleotide-binding</keyword>
<dbReference type="STRING" id="1150469.RSPPHO_00612"/>
<evidence type="ECO:0000313" key="13">
    <source>
        <dbReference type="EMBL" id="CCG07238.1"/>
    </source>
</evidence>
<dbReference type="InterPro" id="IPR003594">
    <property type="entry name" value="HATPase_dom"/>
</dbReference>
<evidence type="ECO:0000256" key="1">
    <source>
        <dbReference type="ARBA" id="ARBA00004496"/>
    </source>
</evidence>
<feature type="binding site" evidence="11">
    <location>
        <position position="375"/>
    </location>
    <ligand>
        <name>ATP</name>
        <dbReference type="ChEBI" id="CHEBI:30616"/>
    </ligand>
</feature>
<comment type="function">
    <text evidence="8 10">Molecular chaperone. Has ATPase activity.</text>
</comment>
<dbReference type="Gene3D" id="3.40.50.11260">
    <property type="match status" value="1"/>
</dbReference>
<dbReference type="GO" id="GO:0005524">
    <property type="term" value="F:ATP binding"/>
    <property type="evidence" value="ECO:0007669"/>
    <property type="project" value="UniProtKB-UniRule"/>
</dbReference>
<evidence type="ECO:0000256" key="3">
    <source>
        <dbReference type="ARBA" id="ARBA00022490"/>
    </source>
</evidence>
<evidence type="ECO:0000256" key="10">
    <source>
        <dbReference type="HAMAP-Rule" id="MF_00505"/>
    </source>
</evidence>
<dbReference type="NCBIfam" id="NF003555">
    <property type="entry name" value="PRK05218.1"/>
    <property type="match status" value="1"/>
</dbReference>
<dbReference type="PANTHER" id="PTHR11528">
    <property type="entry name" value="HEAT SHOCK PROTEIN 90 FAMILY MEMBER"/>
    <property type="match status" value="1"/>
</dbReference>
<dbReference type="InterPro" id="IPR001404">
    <property type="entry name" value="Hsp90_fam"/>
</dbReference>
<feature type="binding site" evidence="11">
    <location>
        <position position="71"/>
    </location>
    <ligand>
        <name>ATP</name>
        <dbReference type="ChEBI" id="CHEBI:30616"/>
    </ligand>
</feature>
<feature type="binding site" evidence="11">
    <location>
        <position position="126"/>
    </location>
    <ligand>
        <name>ATP</name>
        <dbReference type="ChEBI" id="CHEBI:30616"/>
    </ligand>
</feature>
<dbReference type="GO" id="GO:0051082">
    <property type="term" value="F:unfolded protein binding"/>
    <property type="evidence" value="ECO:0007669"/>
    <property type="project" value="UniProtKB-UniRule"/>
</dbReference>
<dbReference type="FunFam" id="3.30.565.10:FF:000009">
    <property type="entry name" value="Molecular chaperone HtpG"/>
    <property type="match status" value="1"/>
</dbReference>
<dbReference type="Pfam" id="PF00183">
    <property type="entry name" value="HSP90"/>
    <property type="match status" value="1"/>
</dbReference>
<evidence type="ECO:0000259" key="12">
    <source>
        <dbReference type="SMART" id="SM00387"/>
    </source>
</evidence>
<dbReference type="SMART" id="SM00387">
    <property type="entry name" value="HATPase_c"/>
    <property type="match status" value="1"/>
</dbReference>
<dbReference type="Gene3D" id="1.20.120.790">
    <property type="entry name" value="Heat shock protein 90, C-terminal domain"/>
    <property type="match status" value="1"/>
</dbReference>
<evidence type="ECO:0000256" key="5">
    <source>
        <dbReference type="ARBA" id="ARBA00022840"/>
    </source>
</evidence>
<keyword evidence="7 10" id="KW-0143">Chaperone</keyword>
<dbReference type="EMBL" id="HE663493">
    <property type="protein sequence ID" value="CCG07238.1"/>
    <property type="molecule type" value="Genomic_DNA"/>
</dbReference>
<organism evidence="13 14">
    <name type="scientific">Pararhodospirillum photometricum DSM 122</name>
    <dbReference type="NCBI Taxonomy" id="1150469"/>
    <lineage>
        <taxon>Bacteria</taxon>
        <taxon>Pseudomonadati</taxon>
        <taxon>Pseudomonadota</taxon>
        <taxon>Alphaproteobacteria</taxon>
        <taxon>Rhodospirillales</taxon>
        <taxon>Rhodospirillaceae</taxon>
        <taxon>Pararhodospirillum</taxon>
    </lineage>
</organism>
<dbReference type="AlphaFoldDB" id="H6SPW8"/>